<sequence>MHKRAAATAATVVTGRRKASPTVLVLAPTRELTTQIFDEARKFTFKTGLHSIVVYGGTDIRNQITQCSRGCDILVATPGRLVDLIDRGHVTLSSVHFLVLDEADRMLDMGFEPQIRYIVEKTGMPEPGYRNTLMFSATFPKNIQKLASDFLSDYVFLTVGRVGSTTENITQQFESCSDYNKKDLLMQHISQSKDGLTLIFVQTKKEADYLENFLVQNGFRTSSIHGGRSQCEREYALNNFKKGITTILVATDVASRGLDIENVNHVINYDMPENIDDYVHRIGRTGRNGNTGVSTGFFTDKNKNLASELIKLLEVCQSTNSGLFETCKRGEQVWKQRRIQSQRWWRRRKRRRKSSIRWWRIWIWRLRSQRRWRRWIWRSLLNKH</sequence>
<evidence type="ECO:0000313" key="9">
    <source>
        <dbReference type="EMBL" id="KAL0490330.1"/>
    </source>
</evidence>
<reference evidence="9 10" key="1">
    <citation type="submission" date="2024-03" db="EMBL/GenBank/DDBJ databases">
        <title>The Acrasis kona genome and developmental transcriptomes reveal deep origins of eukaryotic multicellular pathways.</title>
        <authorList>
            <person name="Sheikh S."/>
            <person name="Fu C.-J."/>
            <person name="Brown M.W."/>
            <person name="Baldauf S.L."/>
        </authorList>
    </citation>
    <scope>NUCLEOTIDE SEQUENCE [LARGE SCALE GENOMIC DNA]</scope>
    <source>
        <strain evidence="9 10">ATCC MYA-3509</strain>
    </source>
</reference>
<organism evidence="9 10">
    <name type="scientific">Acrasis kona</name>
    <dbReference type="NCBI Taxonomy" id="1008807"/>
    <lineage>
        <taxon>Eukaryota</taxon>
        <taxon>Discoba</taxon>
        <taxon>Heterolobosea</taxon>
        <taxon>Tetramitia</taxon>
        <taxon>Eutetramitia</taxon>
        <taxon>Acrasidae</taxon>
        <taxon>Acrasis</taxon>
    </lineage>
</organism>
<dbReference type="GO" id="GO:0003676">
    <property type="term" value="F:nucleic acid binding"/>
    <property type="evidence" value="ECO:0007669"/>
    <property type="project" value="InterPro"/>
</dbReference>
<dbReference type="GO" id="GO:0003724">
    <property type="term" value="F:RNA helicase activity"/>
    <property type="evidence" value="ECO:0007669"/>
    <property type="project" value="UniProtKB-EC"/>
</dbReference>
<dbReference type="PROSITE" id="PS00039">
    <property type="entry name" value="DEAD_ATP_HELICASE"/>
    <property type="match status" value="1"/>
</dbReference>
<name>A0AAW2ZLG3_9EUKA</name>
<feature type="domain" description="Helicase ATP-binding" evidence="7">
    <location>
        <begin position="1"/>
        <end position="157"/>
    </location>
</feature>
<dbReference type="AlphaFoldDB" id="A0AAW2ZLG3"/>
<dbReference type="InterPro" id="IPR011545">
    <property type="entry name" value="DEAD/DEAH_box_helicase_dom"/>
</dbReference>
<evidence type="ECO:0000259" key="7">
    <source>
        <dbReference type="PROSITE" id="PS51192"/>
    </source>
</evidence>
<dbReference type="InterPro" id="IPR027417">
    <property type="entry name" value="P-loop_NTPase"/>
</dbReference>
<keyword evidence="5 6" id="KW-0067">ATP-binding</keyword>
<dbReference type="Pfam" id="PF00271">
    <property type="entry name" value="Helicase_C"/>
    <property type="match status" value="1"/>
</dbReference>
<evidence type="ECO:0000256" key="4">
    <source>
        <dbReference type="ARBA" id="ARBA00022806"/>
    </source>
</evidence>
<dbReference type="GO" id="GO:0016787">
    <property type="term" value="F:hydrolase activity"/>
    <property type="evidence" value="ECO:0007669"/>
    <property type="project" value="UniProtKB-KW"/>
</dbReference>
<dbReference type="CDD" id="cd18787">
    <property type="entry name" value="SF2_C_DEAD"/>
    <property type="match status" value="1"/>
</dbReference>
<evidence type="ECO:0000256" key="5">
    <source>
        <dbReference type="ARBA" id="ARBA00022840"/>
    </source>
</evidence>
<evidence type="ECO:0000256" key="6">
    <source>
        <dbReference type="RuleBase" id="RU000492"/>
    </source>
</evidence>
<dbReference type="EC" id="3.6.4.13" evidence="1"/>
<evidence type="ECO:0000256" key="3">
    <source>
        <dbReference type="ARBA" id="ARBA00022801"/>
    </source>
</evidence>
<dbReference type="SMART" id="SM00487">
    <property type="entry name" value="DEXDc"/>
    <property type="match status" value="1"/>
</dbReference>
<evidence type="ECO:0000313" key="10">
    <source>
        <dbReference type="Proteomes" id="UP001431209"/>
    </source>
</evidence>
<dbReference type="PROSITE" id="PS51192">
    <property type="entry name" value="HELICASE_ATP_BIND_1"/>
    <property type="match status" value="1"/>
</dbReference>
<keyword evidence="2 6" id="KW-0547">Nucleotide-binding</keyword>
<dbReference type="Gene3D" id="3.40.50.300">
    <property type="entry name" value="P-loop containing nucleotide triphosphate hydrolases"/>
    <property type="match status" value="2"/>
</dbReference>
<accession>A0AAW2ZLG3</accession>
<protein>
    <recommendedName>
        <fullName evidence="1">RNA helicase</fullName>
        <ecNumber evidence="1">3.6.4.13</ecNumber>
    </recommendedName>
</protein>
<evidence type="ECO:0000256" key="2">
    <source>
        <dbReference type="ARBA" id="ARBA00022741"/>
    </source>
</evidence>
<gene>
    <name evidence="9" type="ORF">AKO1_006510</name>
</gene>
<keyword evidence="4 6" id="KW-0347">Helicase</keyword>
<feature type="domain" description="Helicase C-terminal" evidence="8">
    <location>
        <begin position="180"/>
        <end position="335"/>
    </location>
</feature>
<dbReference type="Proteomes" id="UP001431209">
    <property type="component" value="Unassembled WGS sequence"/>
</dbReference>
<dbReference type="PANTHER" id="PTHR47958">
    <property type="entry name" value="ATP-DEPENDENT RNA HELICASE DBP3"/>
    <property type="match status" value="1"/>
</dbReference>
<dbReference type="InterPro" id="IPR001650">
    <property type="entry name" value="Helicase_C-like"/>
</dbReference>
<evidence type="ECO:0000256" key="1">
    <source>
        <dbReference type="ARBA" id="ARBA00012552"/>
    </source>
</evidence>
<comment type="similarity">
    <text evidence="6">Belongs to the DEAD box helicase family.</text>
</comment>
<comment type="caution">
    <text evidence="9">The sequence shown here is derived from an EMBL/GenBank/DDBJ whole genome shotgun (WGS) entry which is preliminary data.</text>
</comment>
<dbReference type="SUPFAM" id="SSF52540">
    <property type="entry name" value="P-loop containing nucleoside triphosphate hydrolases"/>
    <property type="match status" value="1"/>
</dbReference>
<dbReference type="SMART" id="SM00490">
    <property type="entry name" value="HELICc"/>
    <property type="match status" value="1"/>
</dbReference>
<dbReference type="Pfam" id="PF00270">
    <property type="entry name" value="DEAD"/>
    <property type="match status" value="1"/>
</dbReference>
<dbReference type="InterPro" id="IPR014001">
    <property type="entry name" value="Helicase_ATP-bd"/>
</dbReference>
<dbReference type="EMBL" id="JAOPGA020001667">
    <property type="protein sequence ID" value="KAL0490330.1"/>
    <property type="molecule type" value="Genomic_DNA"/>
</dbReference>
<keyword evidence="3 6" id="KW-0378">Hydrolase</keyword>
<dbReference type="GO" id="GO:0005524">
    <property type="term" value="F:ATP binding"/>
    <property type="evidence" value="ECO:0007669"/>
    <property type="project" value="UniProtKB-KW"/>
</dbReference>
<proteinExistence type="inferred from homology"/>
<keyword evidence="10" id="KW-1185">Reference proteome</keyword>
<dbReference type="PROSITE" id="PS51194">
    <property type="entry name" value="HELICASE_CTER"/>
    <property type="match status" value="1"/>
</dbReference>
<evidence type="ECO:0000259" key="8">
    <source>
        <dbReference type="PROSITE" id="PS51194"/>
    </source>
</evidence>
<dbReference type="FunFam" id="3.40.50.300:FF:000008">
    <property type="entry name" value="ATP-dependent RNA helicase RhlB"/>
    <property type="match status" value="1"/>
</dbReference>
<dbReference type="InterPro" id="IPR000629">
    <property type="entry name" value="RNA-helicase_DEAD-box_CS"/>
</dbReference>